<feature type="transmembrane region" description="Helical" evidence="2">
    <location>
        <begin position="72"/>
        <end position="91"/>
    </location>
</feature>
<dbReference type="RefSeq" id="WP_158033621.1">
    <property type="nucleotide sequence ID" value="NZ_ML708616.1"/>
</dbReference>
<dbReference type="GO" id="GO:0016740">
    <property type="term" value="F:transferase activity"/>
    <property type="evidence" value="ECO:0007669"/>
    <property type="project" value="UniProtKB-KW"/>
</dbReference>
<name>A0A5J5KY71_9MICC</name>
<dbReference type="EMBL" id="SZWF01000007">
    <property type="protein sequence ID" value="KAA9394250.1"/>
    <property type="molecule type" value="Genomic_DNA"/>
</dbReference>
<dbReference type="OrthoDB" id="1034332at2"/>
<organism evidence="3 4">
    <name type="scientific">Kocuria coralli</name>
    <dbReference type="NCBI Taxonomy" id="1461025"/>
    <lineage>
        <taxon>Bacteria</taxon>
        <taxon>Bacillati</taxon>
        <taxon>Actinomycetota</taxon>
        <taxon>Actinomycetes</taxon>
        <taxon>Micrococcales</taxon>
        <taxon>Micrococcaceae</taxon>
        <taxon>Kocuria</taxon>
    </lineage>
</organism>
<keyword evidence="4" id="KW-1185">Reference proteome</keyword>
<reference evidence="3 4" key="1">
    <citation type="submission" date="2019-05" db="EMBL/GenBank/DDBJ databases">
        <title>Kocuria coralli sp. nov., a novel actinobacterium isolated from coral reef seawater.</title>
        <authorList>
            <person name="Li J."/>
        </authorList>
    </citation>
    <scope>NUCLEOTIDE SEQUENCE [LARGE SCALE GENOMIC DNA]</scope>
    <source>
        <strain evidence="3 4">SCSIO 13007</strain>
    </source>
</reference>
<keyword evidence="2" id="KW-0472">Membrane</keyword>
<evidence type="ECO:0000313" key="4">
    <source>
        <dbReference type="Proteomes" id="UP000325957"/>
    </source>
</evidence>
<evidence type="ECO:0000256" key="1">
    <source>
        <dbReference type="SAM" id="MobiDB-lite"/>
    </source>
</evidence>
<dbReference type="Gene3D" id="1.20.120.1760">
    <property type="match status" value="1"/>
</dbReference>
<feature type="transmembrane region" description="Helical" evidence="2">
    <location>
        <begin position="176"/>
        <end position="197"/>
    </location>
</feature>
<accession>A0A5J5KY71</accession>
<keyword evidence="3" id="KW-0808">Transferase</keyword>
<evidence type="ECO:0000256" key="2">
    <source>
        <dbReference type="SAM" id="Phobius"/>
    </source>
</evidence>
<proteinExistence type="predicted"/>
<feature type="region of interest" description="Disordered" evidence="1">
    <location>
        <begin position="1"/>
        <end position="22"/>
    </location>
</feature>
<protein>
    <submittedName>
        <fullName evidence="3">CDP-alcohol phosphatidyltransferase family protein</fullName>
    </submittedName>
</protein>
<evidence type="ECO:0000313" key="3">
    <source>
        <dbReference type="EMBL" id="KAA9394250.1"/>
    </source>
</evidence>
<dbReference type="Proteomes" id="UP000325957">
    <property type="component" value="Unassembled WGS sequence"/>
</dbReference>
<dbReference type="InterPro" id="IPR043130">
    <property type="entry name" value="CDP-OH_PTrfase_TM_dom"/>
</dbReference>
<keyword evidence="2" id="KW-0812">Transmembrane</keyword>
<sequence>MSERSSSSTDDERTMRRVVPQRTTGWARRTARGLQKLHLTPNMISVASVVIAAIGCAALIAAGSADDAVPRALLLLLAALCAPLRLLANMLDGMLAVEGGMSSPVGDLYNELPDRLSDLLFLAGAGYAATQVPGGIAIGWIAASLAVLTAYVRSLGAAQGLSNHFEGPMSKPRRMWVLVLGCLLSIAEPFTTAPLGLPLGSSLVLALAVIALGSLATVVVRLKCIARDLENAALTAGGQHHQPPGAP</sequence>
<feature type="transmembrane region" description="Helical" evidence="2">
    <location>
        <begin position="136"/>
        <end position="155"/>
    </location>
</feature>
<gene>
    <name evidence="3" type="ORF">FCK90_07140</name>
</gene>
<comment type="caution">
    <text evidence="3">The sequence shown here is derived from an EMBL/GenBank/DDBJ whole genome shotgun (WGS) entry which is preliminary data.</text>
</comment>
<keyword evidence="2" id="KW-1133">Transmembrane helix</keyword>
<dbReference type="AlphaFoldDB" id="A0A5J5KY71"/>
<feature type="transmembrane region" description="Helical" evidence="2">
    <location>
        <begin position="43"/>
        <end position="65"/>
    </location>
</feature>
<feature type="transmembrane region" description="Helical" evidence="2">
    <location>
        <begin position="203"/>
        <end position="222"/>
    </location>
</feature>